<evidence type="ECO:0000313" key="2">
    <source>
        <dbReference type="EMBL" id="WYJ92740.1"/>
    </source>
</evidence>
<dbReference type="AlphaFoldDB" id="A0A200JE15"/>
<reference evidence="1" key="1">
    <citation type="submission" date="2017-05" db="EMBL/GenBank/DDBJ databases">
        <title>The Genome Sequence of Enterococcus sp. 9D6_DIV0238.</title>
        <authorList>
            <consortium name="The Broad Institute Genomics Platform"/>
            <consortium name="The Broad Institute Genomic Center for Infectious Diseases"/>
            <person name="Earl A."/>
            <person name="Manson A."/>
            <person name="Schwartman J."/>
            <person name="Gilmore M."/>
            <person name="Abouelleil A."/>
            <person name="Cao P."/>
            <person name="Chapman S."/>
            <person name="Cusick C."/>
            <person name="Shea T."/>
            <person name="Young S."/>
            <person name="Neafsey D."/>
            <person name="Nusbaum C."/>
            <person name="Birren B."/>
        </authorList>
    </citation>
    <scope>NUCLEOTIDE SEQUENCE [LARGE SCALE GENOMIC DNA]</scope>
    <source>
        <strain evidence="1">9D6_DIV0238</strain>
    </source>
</reference>
<reference evidence="2" key="3">
    <citation type="submission" date="2024-03" db="EMBL/GenBank/DDBJ databases">
        <title>The Genome Sequence of Enterococcus sp. DIV0238c.</title>
        <authorList>
            <consortium name="The Broad Institute Genomics Platform"/>
            <consortium name="The Broad Institute Microbial Omics Core"/>
            <consortium name="The Broad Institute Genomic Center for Infectious Diseases"/>
            <person name="Earl A."/>
            <person name="Manson A."/>
            <person name="Gilmore M."/>
            <person name="Schwartman J."/>
            <person name="Shea T."/>
            <person name="Abouelleil A."/>
            <person name="Cao P."/>
            <person name="Chapman S."/>
            <person name="Cusick C."/>
            <person name="Young S."/>
            <person name="Neafsey D."/>
            <person name="Nusbaum C."/>
            <person name="Birren B."/>
        </authorList>
    </citation>
    <scope>NUCLEOTIDE SEQUENCE</scope>
    <source>
        <strain evidence="2">9D6_DIV0238</strain>
    </source>
</reference>
<dbReference type="RefSeq" id="WP_087640044.1">
    <property type="nucleotide sequence ID" value="NZ_CP147246.1"/>
</dbReference>
<evidence type="ECO:0000313" key="3">
    <source>
        <dbReference type="Proteomes" id="UP000196151"/>
    </source>
</evidence>
<dbReference type="Proteomes" id="UP000196151">
    <property type="component" value="Chromosome"/>
</dbReference>
<name>A0A200JE15_9ENTE</name>
<dbReference type="EMBL" id="NIBQ01000001">
    <property type="protein sequence ID" value="OUZ35433.1"/>
    <property type="molecule type" value="Genomic_DNA"/>
</dbReference>
<accession>A0A200JE15</accession>
<dbReference type="Gene3D" id="3.40.50.1970">
    <property type="match status" value="1"/>
</dbReference>
<organism evidence="1">
    <name type="scientific">Candidatus Enterococcus dunnyi</name>
    <dbReference type="NCBI Taxonomy" id="1834192"/>
    <lineage>
        <taxon>Bacteria</taxon>
        <taxon>Bacillati</taxon>
        <taxon>Bacillota</taxon>
        <taxon>Bacilli</taxon>
        <taxon>Lactobacillales</taxon>
        <taxon>Enterococcaceae</taxon>
        <taxon>Enterococcus</taxon>
    </lineage>
</organism>
<dbReference type="EMBL" id="CP147246">
    <property type="protein sequence ID" value="WYJ92740.1"/>
    <property type="molecule type" value="Genomic_DNA"/>
</dbReference>
<protein>
    <recommendedName>
        <fullName evidence="4">3-dehydroquinate synthase domain-containing protein</fullName>
    </recommendedName>
</protein>
<evidence type="ECO:0000313" key="1">
    <source>
        <dbReference type="EMBL" id="OUZ35433.1"/>
    </source>
</evidence>
<sequence length="354" mass="40860">MEFTYAKNDQETTITYGKTFASQLRATTVKATHVFLITNQRYYDWFADKFIQFFDEGQEIDWFICKNDAHCNNMNELESLLTFIADFDQQQDFLFLGIGNEGVIQLTSFLHSTSVLTSTCWLLPLSVRALSKSLLGDAEIELSNHPVLKNTVLPEQIIYDHTLITDHGDGKLVDFLIFIRCGIVRSHDYLRVLFKNYNDRSKLNQQSFAALLNEMIHYYEIDGQKIDQFGTLFEHGFSEAANGHLLSRNMKRLLGCLLQLLWAQKISGFSFHYKNFVIWLIHLGFPVDFPEQILTSDYVEGILTCVDRGERALLLSEIGNGDQLEKPKAEDLLQTVEQYRRIINEIRGQNDDNI</sequence>
<proteinExistence type="predicted"/>
<reference evidence="2" key="2">
    <citation type="submission" date="2017-05" db="EMBL/GenBank/DDBJ databases">
        <authorList>
            <consortium name="The Broad Institute Genomics Platform"/>
            <consortium name="The Broad Institute Genomic Center for Infectious Diseases"/>
            <person name="Earl A."/>
            <person name="Manson A."/>
            <person name="Schwartman J."/>
            <person name="Gilmore M."/>
            <person name="Abouelleil A."/>
            <person name="Cao P."/>
            <person name="Chapman S."/>
            <person name="Cusick C."/>
            <person name="Shea T."/>
            <person name="Young S."/>
            <person name="Neafsey D."/>
            <person name="Nusbaum C."/>
            <person name="Birren B."/>
        </authorList>
    </citation>
    <scope>NUCLEOTIDE SEQUENCE</scope>
    <source>
        <strain evidence="2">9D6_DIV0238</strain>
    </source>
</reference>
<dbReference type="OrthoDB" id="2191538at2"/>
<gene>
    <name evidence="2" type="ORF">A5889_000219</name>
    <name evidence="1" type="ORF">A5889_000909</name>
</gene>
<keyword evidence="3" id="KW-1185">Reference proteome</keyword>
<evidence type="ECO:0008006" key="4">
    <source>
        <dbReference type="Google" id="ProtNLM"/>
    </source>
</evidence>